<organism evidence="1 2">
    <name type="scientific">Alcaligenes xylosoxydans xylosoxydans</name>
    <name type="common">Achromobacter xylosoxidans</name>
    <dbReference type="NCBI Taxonomy" id="85698"/>
    <lineage>
        <taxon>Bacteria</taxon>
        <taxon>Pseudomonadati</taxon>
        <taxon>Pseudomonadota</taxon>
        <taxon>Betaproteobacteria</taxon>
        <taxon>Burkholderiales</taxon>
        <taxon>Alcaligenaceae</taxon>
        <taxon>Achromobacter</taxon>
    </lineage>
</organism>
<dbReference type="EMBL" id="QVXO01000063">
    <property type="protein sequence ID" value="RPJ88501.1"/>
    <property type="molecule type" value="Genomic_DNA"/>
</dbReference>
<evidence type="ECO:0000313" key="2">
    <source>
        <dbReference type="Proteomes" id="UP000285324"/>
    </source>
</evidence>
<evidence type="ECO:0000313" key="1">
    <source>
        <dbReference type="EMBL" id="RPJ88501.1"/>
    </source>
</evidence>
<accession>A0A424W5M8</accession>
<gene>
    <name evidence="1" type="ORF">DY367_27635</name>
</gene>
<dbReference type="OrthoDB" id="8654928at2"/>
<reference evidence="1 2" key="1">
    <citation type="submission" date="2018-08" db="EMBL/GenBank/DDBJ databases">
        <title>Achromobacter xylosoxidans Genome sequencing and assembly.</title>
        <authorList>
            <person name="Wang R."/>
            <person name="Rensing C."/>
            <person name="Li Y."/>
        </authorList>
    </citation>
    <scope>NUCLEOTIDE SEQUENCE [LARGE SCALE GENOMIC DNA]</scope>
    <source>
        <strain evidence="1 2">GD003A</strain>
    </source>
</reference>
<evidence type="ECO:0008006" key="3">
    <source>
        <dbReference type="Google" id="ProtNLM"/>
    </source>
</evidence>
<name>A0A424W5M8_ALCXX</name>
<proteinExistence type="predicted"/>
<dbReference type="RefSeq" id="WP_118934358.1">
    <property type="nucleotide sequence ID" value="NZ_CP061008.1"/>
</dbReference>
<protein>
    <recommendedName>
        <fullName evidence="3">Lipoprotein</fullName>
    </recommendedName>
</protein>
<dbReference type="AlphaFoldDB" id="A0A424W5M8"/>
<dbReference type="Proteomes" id="UP000285324">
    <property type="component" value="Unassembled WGS sequence"/>
</dbReference>
<sequence length="188" mass="20510">MISPVLIYTTDCDFKKKIESVGFIGARTAYPATYAAESVCNALNAELPGAMDAAGVKAVFKLRKFDLKTARPETMNKDALAAGVKYVVAVSEPRAFEGSQQYPASVSVGIRLYDAESGEYRGMAEDTYGISLRDFSNRGPNAEGQRIAADVANKLARSMVQRCAEKYPYQCHKTGLLRFAEPRDAFGK</sequence>
<comment type="caution">
    <text evidence="1">The sequence shown here is derived from an EMBL/GenBank/DDBJ whole genome shotgun (WGS) entry which is preliminary data.</text>
</comment>